<dbReference type="InterPro" id="IPR048715">
    <property type="entry name" value="CggR_N"/>
</dbReference>
<dbReference type="InterPro" id="IPR036390">
    <property type="entry name" value="WH_DNA-bd_sf"/>
</dbReference>
<dbReference type="SUPFAM" id="SSF100950">
    <property type="entry name" value="NagB/RpiA/CoA transferase-like"/>
    <property type="match status" value="1"/>
</dbReference>
<dbReference type="PANTHER" id="PTHR34294:SF5">
    <property type="entry name" value="CENTRAL GLYCOLYTIC GENES REGULATOR"/>
    <property type="match status" value="1"/>
</dbReference>
<dbReference type="RefSeq" id="WP_017175907.1">
    <property type="nucleotide sequence ID" value="NZ_CAXOIK010000010.1"/>
</dbReference>
<keyword evidence="4" id="KW-0804">Transcription</keyword>
<keyword evidence="2" id="KW-0805">Transcription regulation</keyword>
<dbReference type="InterPro" id="IPR007324">
    <property type="entry name" value="Sugar-bd_dom_put"/>
</dbReference>
<reference evidence="8 9" key="2">
    <citation type="submission" date="2022-06" db="EMBL/GenBank/DDBJ databases">
        <title>Staphylococcus hominis ShoR14 genome sequence.</title>
        <authorList>
            <person name="Yeo C.C."/>
            <person name="Chew C.H."/>
            <person name="Che Hamzah A.M."/>
            <person name="Al-Trad E.I."/>
        </authorList>
    </citation>
    <scope>NUCLEOTIDE SEQUENCE [LARGE SCALE GENOMIC DNA]</scope>
    <source>
        <strain evidence="8 9">ShoR14</strain>
    </source>
</reference>
<evidence type="ECO:0000259" key="6">
    <source>
        <dbReference type="Pfam" id="PF21715"/>
    </source>
</evidence>
<evidence type="ECO:0000256" key="1">
    <source>
        <dbReference type="ARBA" id="ARBA00010466"/>
    </source>
</evidence>
<dbReference type="Gene3D" id="1.10.10.10">
    <property type="entry name" value="Winged helix-like DNA-binding domain superfamily/Winged helix DNA-binding domain"/>
    <property type="match status" value="1"/>
</dbReference>
<keyword evidence="9" id="KW-1185">Reference proteome</keyword>
<name>A0A3S7GTL0_STAHO</name>
<dbReference type="Proteomes" id="UP000665944">
    <property type="component" value="Unassembled WGS sequence"/>
</dbReference>
<proteinExistence type="inferred from homology"/>
<dbReference type="Pfam" id="PF21715">
    <property type="entry name" value="CggR_N"/>
    <property type="match status" value="1"/>
</dbReference>
<dbReference type="EMBL" id="JAGHKT020000023">
    <property type="protein sequence ID" value="MCM5673216.1"/>
    <property type="molecule type" value="Genomic_DNA"/>
</dbReference>
<evidence type="ECO:0000256" key="3">
    <source>
        <dbReference type="ARBA" id="ARBA00023125"/>
    </source>
</evidence>
<protein>
    <submittedName>
        <fullName evidence="7">Uncharacterized protein</fullName>
    </submittedName>
</protein>
<keyword evidence="3" id="KW-0238">DNA-binding</keyword>
<comment type="similarity">
    <text evidence="1">Belongs to the SorC transcriptional regulatory family.</text>
</comment>
<dbReference type="InterPro" id="IPR036388">
    <property type="entry name" value="WH-like_DNA-bd_sf"/>
</dbReference>
<dbReference type="EMBL" id="CP014567">
    <property type="protein sequence ID" value="AVI05767.1"/>
    <property type="molecule type" value="Genomic_DNA"/>
</dbReference>
<feature type="domain" description="CggR N-terminal DNA binding" evidence="6">
    <location>
        <begin position="19"/>
        <end position="86"/>
    </location>
</feature>
<accession>A0A3S7GTL0</accession>
<dbReference type="InterPro" id="IPR051054">
    <property type="entry name" value="SorC_transcr_regulators"/>
</dbReference>
<feature type="domain" description="Sugar-binding" evidence="5">
    <location>
        <begin position="92"/>
        <end position="337"/>
    </location>
</feature>
<dbReference type="GO" id="GO:0003677">
    <property type="term" value="F:DNA binding"/>
    <property type="evidence" value="ECO:0007669"/>
    <property type="project" value="UniProtKB-KW"/>
</dbReference>
<evidence type="ECO:0000313" key="7">
    <source>
        <dbReference type="EMBL" id="AVI05767.1"/>
    </source>
</evidence>
<dbReference type="AlphaFoldDB" id="A0A3S7GTL0"/>
<reference evidence="7" key="1">
    <citation type="submission" date="2016-02" db="EMBL/GenBank/DDBJ databases">
        <title>Genomic sequence of a clinical Staphylococcus hominis isolate.</title>
        <authorList>
            <person name="McClure J.M."/>
            <person name="Zhang K."/>
        </authorList>
    </citation>
    <scope>NUCLEOTIDE SEQUENCE</scope>
    <source>
        <strain evidence="7">C34847</strain>
    </source>
</reference>
<organism evidence="7">
    <name type="scientific">Staphylococcus hominis</name>
    <dbReference type="NCBI Taxonomy" id="1290"/>
    <lineage>
        <taxon>Bacteria</taxon>
        <taxon>Bacillati</taxon>
        <taxon>Bacillota</taxon>
        <taxon>Bacilli</taxon>
        <taxon>Bacillales</taxon>
        <taxon>Staphylococcaceae</taxon>
        <taxon>Staphylococcus</taxon>
    </lineage>
</organism>
<dbReference type="SUPFAM" id="SSF46785">
    <property type="entry name" value="Winged helix' DNA-binding domain"/>
    <property type="match status" value="1"/>
</dbReference>
<dbReference type="Gene3D" id="3.40.50.1360">
    <property type="match status" value="1"/>
</dbReference>
<evidence type="ECO:0000256" key="2">
    <source>
        <dbReference type="ARBA" id="ARBA00023015"/>
    </source>
</evidence>
<evidence type="ECO:0000313" key="8">
    <source>
        <dbReference type="EMBL" id="MCM5673216.1"/>
    </source>
</evidence>
<sequence length="339" mass="37913">MKDLIKLQQKLVPDLVDKMYRRFSILTTISNNEPVGRRSLSEHMDITERVLRTETDILKKQNLIQVKSTGMEITEEGTKVLNQLSDYFKVYKDDNHYAKHIKSNFGIKEVYVIPGNADMHEEVKSEMGRQAGHLLEDILYEDAIVSVTGGSTMANVSRAMHLLPFNVFFVPARGGLGENMVYQANTIAASMAQQSGGYYTTLYVPDNVSESTYNTLLMEPSVVHTLEKIKQANITIHGIGDALKMAHRRQSSDEVIERLQHHQAVGEAFGYYFDAQGHVVQKVKTIGLQLEDLESKEFIYAVAGGMSKGEAIKAYLSIAPKNTILITDEAAAKVILNKE</sequence>
<evidence type="ECO:0000313" key="9">
    <source>
        <dbReference type="Proteomes" id="UP000665944"/>
    </source>
</evidence>
<gene>
    <name evidence="7" type="ORF">AZE34_02955</name>
    <name evidence="8" type="ORF">J7T32_010765</name>
</gene>
<dbReference type="Pfam" id="PF04198">
    <property type="entry name" value="Sugar-bind"/>
    <property type="match status" value="1"/>
</dbReference>
<evidence type="ECO:0000256" key="4">
    <source>
        <dbReference type="ARBA" id="ARBA00023163"/>
    </source>
</evidence>
<dbReference type="PANTHER" id="PTHR34294">
    <property type="entry name" value="TRANSCRIPTIONAL REGULATOR-RELATED"/>
    <property type="match status" value="1"/>
</dbReference>
<evidence type="ECO:0000259" key="5">
    <source>
        <dbReference type="Pfam" id="PF04198"/>
    </source>
</evidence>
<dbReference type="InterPro" id="IPR037171">
    <property type="entry name" value="NagB/RpiA_transferase-like"/>
</dbReference>
<dbReference type="GO" id="GO:0030246">
    <property type="term" value="F:carbohydrate binding"/>
    <property type="evidence" value="ECO:0007669"/>
    <property type="project" value="InterPro"/>
</dbReference>